<keyword evidence="2" id="KW-1185">Reference proteome</keyword>
<evidence type="ECO:0000313" key="2">
    <source>
        <dbReference type="Proteomes" id="UP001333110"/>
    </source>
</evidence>
<gene>
    <name evidence="1" type="ORF">QYF61_022282</name>
</gene>
<protein>
    <submittedName>
        <fullName evidence="1">Uncharacterized protein</fullName>
    </submittedName>
</protein>
<dbReference type="Proteomes" id="UP001333110">
    <property type="component" value="Unassembled WGS sequence"/>
</dbReference>
<comment type="caution">
    <text evidence="1">The sequence shown here is derived from an EMBL/GenBank/DDBJ whole genome shotgun (WGS) entry which is preliminary data.</text>
</comment>
<reference evidence="1 2" key="1">
    <citation type="journal article" date="2023" name="J. Hered.">
        <title>Chromosome-level genome of the wood stork (Mycteria americana) provides insight into avian chromosome evolution.</title>
        <authorList>
            <person name="Flamio R. Jr."/>
            <person name="Ramstad K.M."/>
        </authorList>
    </citation>
    <scope>NUCLEOTIDE SEQUENCE [LARGE SCALE GENOMIC DNA]</scope>
    <source>
        <strain evidence="1">JAX WOST 10</strain>
    </source>
</reference>
<accession>A0AAN7NJB7</accession>
<sequence>MESSFAEKDMGVLVDTKMNMRQQCALAAKKANGILGCIRRRVASRLREVILPPYSALVRPHLEYCTGSSRTGQKRDMDILDRVQQRAIKGCKCVKHPEVVVRLPHTQLSLGTDRSAAQDLCFWTSSRRDNSRPKQGHPGSDRL</sequence>
<evidence type="ECO:0000313" key="1">
    <source>
        <dbReference type="EMBL" id="KAK4816730.1"/>
    </source>
</evidence>
<name>A0AAN7NJB7_MYCAM</name>
<dbReference type="EMBL" id="JAUNZN010000009">
    <property type="protein sequence ID" value="KAK4816730.1"/>
    <property type="molecule type" value="Genomic_DNA"/>
</dbReference>
<organism evidence="1 2">
    <name type="scientific">Mycteria americana</name>
    <name type="common">Wood stork</name>
    <dbReference type="NCBI Taxonomy" id="33587"/>
    <lineage>
        <taxon>Eukaryota</taxon>
        <taxon>Metazoa</taxon>
        <taxon>Chordata</taxon>
        <taxon>Craniata</taxon>
        <taxon>Vertebrata</taxon>
        <taxon>Euteleostomi</taxon>
        <taxon>Archelosauria</taxon>
        <taxon>Archosauria</taxon>
        <taxon>Dinosauria</taxon>
        <taxon>Saurischia</taxon>
        <taxon>Theropoda</taxon>
        <taxon>Coelurosauria</taxon>
        <taxon>Aves</taxon>
        <taxon>Neognathae</taxon>
        <taxon>Neoaves</taxon>
        <taxon>Aequornithes</taxon>
        <taxon>Ciconiiformes</taxon>
        <taxon>Ciconiidae</taxon>
        <taxon>Mycteria</taxon>
    </lineage>
</organism>
<dbReference type="AlphaFoldDB" id="A0AAN7NJB7"/>
<dbReference type="PANTHER" id="PTHR33332">
    <property type="entry name" value="REVERSE TRANSCRIPTASE DOMAIN-CONTAINING PROTEIN"/>
    <property type="match status" value="1"/>
</dbReference>
<proteinExistence type="predicted"/>